<proteinExistence type="predicted"/>
<accession>A0A5J6IMP4</accession>
<evidence type="ECO:0000256" key="1">
    <source>
        <dbReference type="SAM" id="SignalP"/>
    </source>
</evidence>
<evidence type="ECO:0000259" key="2">
    <source>
        <dbReference type="Pfam" id="PF14016"/>
    </source>
</evidence>
<protein>
    <submittedName>
        <fullName evidence="3">DUF4232 domain-containing protein</fullName>
    </submittedName>
</protein>
<feature type="chain" id="PRO_5039042504" evidence="1">
    <location>
        <begin position="35"/>
        <end position="177"/>
    </location>
</feature>
<keyword evidence="1" id="KW-0732">Signal</keyword>
<dbReference type="KEGG" id="scoe:CP976_41245"/>
<evidence type="ECO:0000313" key="4">
    <source>
        <dbReference type="Proteomes" id="UP000326598"/>
    </source>
</evidence>
<name>A0A5J6IMP4_STRC4</name>
<reference evidence="3 4" key="1">
    <citation type="submission" date="2017-09" db="EMBL/GenBank/DDBJ databases">
        <authorList>
            <person name="Lee N."/>
            <person name="Cho B.-K."/>
        </authorList>
    </citation>
    <scope>NUCLEOTIDE SEQUENCE [LARGE SCALE GENOMIC DNA]</scope>
    <source>
        <strain evidence="3 4">ATCC 13740</strain>
    </source>
</reference>
<gene>
    <name evidence="3" type="ORF">CP976_41245</name>
</gene>
<feature type="domain" description="DUF4232" evidence="2">
    <location>
        <begin position="46"/>
        <end position="165"/>
    </location>
</feature>
<dbReference type="InterPro" id="IPR025326">
    <property type="entry name" value="DUF4232"/>
</dbReference>
<sequence length="177" mass="17962">MEILMRSRFAARPARLALAAVAAVALTATATATAAADSRSDTARACATNDLDFRVGSETQAGGYLLVTAKAKSGVTCSLKGVFPSASFGSSIDTEVSPAEQGVSESITLSGSTAAYAGISPKTTDGNQGRQFDQLHLSVAGDEANSVTLDLPEAVTVDKPVATNWHADPADAVPFAG</sequence>
<feature type="signal peptide" evidence="1">
    <location>
        <begin position="1"/>
        <end position="34"/>
    </location>
</feature>
<organism evidence="3 4">
    <name type="scientific">Streptomyces coeruleorubidus</name>
    <dbReference type="NCBI Taxonomy" id="116188"/>
    <lineage>
        <taxon>Bacteria</taxon>
        <taxon>Bacillati</taxon>
        <taxon>Actinomycetota</taxon>
        <taxon>Actinomycetes</taxon>
        <taxon>Kitasatosporales</taxon>
        <taxon>Streptomycetaceae</taxon>
        <taxon>Streptomyces</taxon>
    </lineage>
</organism>
<dbReference type="EMBL" id="CP023694">
    <property type="protein sequence ID" value="QEV29897.1"/>
    <property type="molecule type" value="Genomic_DNA"/>
</dbReference>
<dbReference type="Proteomes" id="UP000326598">
    <property type="component" value="Chromosome"/>
</dbReference>
<evidence type="ECO:0000313" key="3">
    <source>
        <dbReference type="EMBL" id="QEV29897.1"/>
    </source>
</evidence>
<dbReference type="AlphaFoldDB" id="A0A5J6IMP4"/>
<dbReference type="Pfam" id="PF14016">
    <property type="entry name" value="DUF4232"/>
    <property type="match status" value="1"/>
</dbReference>